<evidence type="ECO:0000256" key="15">
    <source>
        <dbReference type="HAMAP-Rule" id="MF_03140"/>
    </source>
</evidence>
<keyword evidence="8 15" id="KW-0378">Hydrolase</keyword>
<evidence type="ECO:0000256" key="16">
    <source>
        <dbReference type="SAM" id="MobiDB-lite"/>
    </source>
</evidence>
<dbReference type="Proteomes" id="UP001302745">
    <property type="component" value="Unassembled WGS sequence"/>
</dbReference>
<evidence type="ECO:0000256" key="8">
    <source>
        <dbReference type="ARBA" id="ARBA00022801"/>
    </source>
</evidence>
<dbReference type="PROSITE" id="PS00842">
    <property type="entry name" value="XPG_2"/>
    <property type="match status" value="1"/>
</dbReference>
<protein>
    <recommendedName>
        <fullName evidence="15">Flap endonuclease 1</fullName>
        <shortName evidence="15">FEN-1</shortName>
        <ecNumber evidence="15">3.1.-.-</ecNumber>
    </recommendedName>
    <alternativeName>
        <fullName evidence="15">Flap structure-specific endonuclease 1</fullName>
    </alternativeName>
</protein>
<evidence type="ECO:0000256" key="12">
    <source>
        <dbReference type="ARBA" id="ARBA00023204"/>
    </source>
</evidence>
<dbReference type="InterPro" id="IPR036279">
    <property type="entry name" value="5-3_exonuclease_C_sf"/>
</dbReference>
<evidence type="ECO:0000256" key="2">
    <source>
        <dbReference type="ARBA" id="ARBA00022553"/>
    </source>
</evidence>
<dbReference type="AlphaFoldDB" id="A0AAN6ZXX8"/>
<keyword evidence="4 15" id="KW-0540">Nuclease</keyword>
<dbReference type="SMART" id="SM00485">
    <property type="entry name" value="XPGN"/>
    <property type="match status" value="1"/>
</dbReference>
<keyword evidence="7 15" id="KW-0227">DNA damage</keyword>
<dbReference type="Gene3D" id="3.40.50.1010">
    <property type="entry name" value="5'-nuclease"/>
    <property type="match status" value="1"/>
</dbReference>
<dbReference type="CDD" id="cd09867">
    <property type="entry name" value="PIN_FEN1"/>
    <property type="match status" value="1"/>
</dbReference>
<dbReference type="GO" id="GO:0005654">
    <property type="term" value="C:nucleoplasm"/>
    <property type="evidence" value="ECO:0007669"/>
    <property type="project" value="UniProtKB-SubCell"/>
</dbReference>
<evidence type="ECO:0000256" key="10">
    <source>
        <dbReference type="ARBA" id="ARBA00022842"/>
    </source>
</evidence>
<dbReference type="SUPFAM" id="SSF47807">
    <property type="entry name" value="5' to 3' exonuclease, C-terminal subdomain"/>
    <property type="match status" value="1"/>
</dbReference>
<evidence type="ECO:0000256" key="4">
    <source>
        <dbReference type="ARBA" id="ARBA00022722"/>
    </source>
</evidence>
<dbReference type="SMART" id="SM00484">
    <property type="entry name" value="XPGI"/>
    <property type="match status" value="1"/>
</dbReference>
<comment type="subcellular location">
    <subcellularLocation>
        <location evidence="1 15">Mitochondrion</location>
    </subcellularLocation>
    <subcellularLocation>
        <location evidence="15">Nucleus</location>
        <location evidence="15">Nucleolus</location>
    </subcellularLocation>
    <subcellularLocation>
        <location evidence="15">Nucleus</location>
        <location evidence="15">Nucleoplasm</location>
    </subcellularLocation>
    <text evidence="15">Resides mostly in the nucleoli and relocalizes to the nucleoplasm upon DNA damage.</text>
</comment>
<dbReference type="InterPro" id="IPR029060">
    <property type="entry name" value="PIN-like_dom_sf"/>
</dbReference>
<dbReference type="CDD" id="cd09907">
    <property type="entry name" value="H3TH_FEN1-Euk"/>
    <property type="match status" value="1"/>
</dbReference>
<evidence type="ECO:0000259" key="18">
    <source>
        <dbReference type="SMART" id="SM00485"/>
    </source>
</evidence>
<dbReference type="GO" id="GO:0005730">
    <property type="term" value="C:nucleolus"/>
    <property type="evidence" value="ECO:0007669"/>
    <property type="project" value="UniProtKB-SubCell"/>
</dbReference>
<dbReference type="InterPro" id="IPR023426">
    <property type="entry name" value="Flap_endonuc"/>
</dbReference>
<keyword evidence="13 15" id="KW-0539">Nucleus</keyword>
<dbReference type="SMART" id="SM00279">
    <property type="entry name" value="HhH2"/>
    <property type="match status" value="1"/>
</dbReference>
<reference evidence="19" key="1">
    <citation type="journal article" date="2023" name="Mol. Phylogenet. Evol.">
        <title>Genome-scale phylogeny and comparative genomics of the fungal order Sordariales.</title>
        <authorList>
            <person name="Hensen N."/>
            <person name="Bonometti L."/>
            <person name="Westerberg I."/>
            <person name="Brannstrom I.O."/>
            <person name="Guillou S."/>
            <person name="Cros-Aarteil S."/>
            <person name="Calhoun S."/>
            <person name="Haridas S."/>
            <person name="Kuo A."/>
            <person name="Mondo S."/>
            <person name="Pangilinan J."/>
            <person name="Riley R."/>
            <person name="LaButti K."/>
            <person name="Andreopoulos B."/>
            <person name="Lipzen A."/>
            <person name="Chen C."/>
            <person name="Yan M."/>
            <person name="Daum C."/>
            <person name="Ng V."/>
            <person name="Clum A."/>
            <person name="Steindorff A."/>
            <person name="Ohm R.A."/>
            <person name="Martin F."/>
            <person name="Silar P."/>
            <person name="Natvig D.O."/>
            <person name="Lalanne C."/>
            <person name="Gautier V."/>
            <person name="Ament-Velasquez S.L."/>
            <person name="Kruys A."/>
            <person name="Hutchinson M.I."/>
            <person name="Powell A.J."/>
            <person name="Barry K."/>
            <person name="Miller A.N."/>
            <person name="Grigoriev I.V."/>
            <person name="Debuchy R."/>
            <person name="Gladieux P."/>
            <person name="Hiltunen Thoren M."/>
            <person name="Johannesson H."/>
        </authorList>
    </citation>
    <scope>NUCLEOTIDE SEQUENCE</scope>
    <source>
        <strain evidence="19">CBS 538.74</strain>
    </source>
</reference>
<dbReference type="Pfam" id="PF00867">
    <property type="entry name" value="XPG_I"/>
    <property type="match status" value="1"/>
</dbReference>
<evidence type="ECO:0000256" key="5">
    <source>
        <dbReference type="ARBA" id="ARBA00022723"/>
    </source>
</evidence>
<evidence type="ECO:0000256" key="11">
    <source>
        <dbReference type="ARBA" id="ARBA00023128"/>
    </source>
</evidence>
<dbReference type="PANTHER" id="PTHR11081">
    <property type="entry name" value="FLAP ENDONUCLEASE FAMILY MEMBER"/>
    <property type="match status" value="1"/>
</dbReference>
<keyword evidence="9 15" id="KW-0269">Exonuclease</keyword>
<evidence type="ECO:0000313" key="20">
    <source>
        <dbReference type="Proteomes" id="UP001302745"/>
    </source>
</evidence>
<organism evidence="19 20">
    <name type="scientific">Chaetomidium leptoderma</name>
    <dbReference type="NCBI Taxonomy" id="669021"/>
    <lineage>
        <taxon>Eukaryota</taxon>
        <taxon>Fungi</taxon>
        <taxon>Dikarya</taxon>
        <taxon>Ascomycota</taxon>
        <taxon>Pezizomycotina</taxon>
        <taxon>Sordariomycetes</taxon>
        <taxon>Sordariomycetidae</taxon>
        <taxon>Sordariales</taxon>
        <taxon>Chaetomiaceae</taxon>
        <taxon>Chaetomidium</taxon>
    </lineage>
</organism>
<dbReference type="GO" id="GO:0017108">
    <property type="term" value="F:5'-flap endonuclease activity"/>
    <property type="evidence" value="ECO:0007669"/>
    <property type="project" value="UniProtKB-UniRule"/>
</dbReference>
<evidence type="ECO:0000259" key="17">
    <source>
        <dbReference type="SMART" id="SM00484"/>
    </source>
</evidence>
<feature type="domain" description="XPG N-terminal" evidence="18">
    <location>
        <begin position="1"/>
        <end position="108"/>
    </location>
</feature>
<gene>
    <name evidence="19" type="ORF">C8A00DRAFT_32913</name>
</gene>
<evidence type="ECO:0000256" key="13">
    <source>
        <dbReference type="ARBA" id="ARBA00023242"/>
    </source>
</evidence>
<dbReference type="Pfam" id="PF00752">
    <property type="entry name" value="XPG_N"/>
    <property type="match status" value="1"/>
</dbReference>
<dbReference type="PANTHER" id="PTHR11081:SF9">
    <property type="entry name" value="FLAP ENDONUCLEASE 1"/>
    <property type="match status" value="1"/>
</dbReference>
<dbReference type="InterPro" id="IPR008918">
    <property type="entry name" value="HhH2"/>
</dbReference>
<dbReference type="EMBL" id="MU856915">
    <property type="protein sequence ID" value="KAK4154313.1"/>
    <property type="molecule type" value="Genomic_DNA"/>
</dbReference>
<keyword evidence="5 15" id="KW-0479">Metal-binding</keyword>
<dbReference type="PRINTS" id="PR00853">
    <property type="entry name" value="XPGRADSUPER"/>
</dbReference>
<comment type="function">
    <text evidence="15">Structure-specific nuclease with 5'-flap endonuclease and 5'-3' exonuclease activities involved in DNA replication and repair. During DNA replication, cleaves the 5'-overhanging flap structure that is generated by displacement synthesis when DNA polymerase encounters the 5'-end of a downstream Okazaki fragment. It enters the flap from the 5'-end and then tracks to cleave the flap base, leaving a nick for ligation. Also involved in the long patch base excision repair (LP-BER) pathway, by cleaving within the apurinic/apyrimidinic (AP) site-terminated flap. Acts as a genome stabilization factor that prevents flaps from equilibrating into structures that lead to duplications and deletions. Also possesses 5'-3' exonuclease activity on nicked or gapped double-stranded DNA, and exhibits RNase H activity. Also involved in replication and repair of rDNA and in repairing mitochondrial DNA.</text>
</comment>
<dbReference type="GO" id="GO:0000287">
    <property type="term" value="F:magnesium ion binding"/>
    <property type="evidence" value="ECO:0007669"/>
    <property type="project" value="UniProtKB-UniRule"/>
</dbReference>
<keyword evidence="12 15" id="KW-0234">DNA repair</keyword>
<dbReference type="GO" id="GO:0006284">
    <property type="term" value="P:base-excision repair"/>
    <property type="evidence" value="ECO:0007669"/>
    <property type="project" value="UniProtKB-UniRule"/>
</dbReference>
<evidence type="ECO:0000256" key="6">
    <source>
        <dbReference type="ARBA" id="ARBA00022759"/>
    </source>
</evidence>
<feature type="region of interest" description="Disordered" evidence="16">
    <location>
        <begin position="358"/>
        <end position="396"/>
    </location>
</feature>
<keyword evidence="2 15" id="KW-0597">Phosphoprotein</keyword>
<dbReference type="InterPro" id="IPR006086">
    <property type="entry name" value="XPG-I_dom"/>
</dbReference>
<dbReference type="InterPro" id="IPR019974">
    <property type="entry name" value="XPG_CS"/>
</dbReference>
<sequence>MGIKNLFSIIKEEAPEAIKEGEIKNQFGRKVAIINSSMSIYSFLIAVRSDGQQLTNESGETTSHLMGMFYRTLRMVDNGIKPLYVFDGAPPKLKSGELAKRFQRKQEATEGLEEAKETGTAEDVEKFSRRTVRVTREHNAECQKLLKLMGIPYIVAPTEAEAQCAVLARAGKVYAAASEDMDTLCFDTPILLRHLTFSEQRKEPIQEVHIDKVLEGLNMERKQFVDLCILLGCDYLDPIPKVGPTTALKLIREHGTLEKVVEFMKNDPKARYTIPDDWPYDDARDLFFSPDVRPADDPLCDFKWDKPDMDGLVKFLVHEKAFSEDRVRAAGARLEKSLKSSQQARIEGFFKVLPKTDAEKAVHKRKLEEQHEAKKKKLKEEKKEKAKSKAKPRGTA</sequence>
<feature type="domain" description="XPG-I" evidence="17">
    <location>
        <begin position="147"/>
        <end position="219"/>
    </location>
</feature>
<accession>A0AAN6ZXX8</accession>
<feature type="compositionally biased region" description="Basic and acidic residues" evidence="16">
    <location>
        <begin position="358"/>
        <end position="384"/>
    </location>
</feature>
<evidence type="ECO:0000313" key="19">
    <source>
        <dbReference type="EMBL" id="KAK4154313.1"/>
    </source>
</evidence>
<comment type="caution">
    <text evidence="19">The sequence shown here is derived from an EMBL/GenBank/DDBJ whole genome shotgun (WGS) entry which is preliminary data.</text>
</comment>
<dbReference type="GO" id="GO:0043137">
    <property type="term" value="P:DNA replication, removal of RNA primer"/>
    <property type="evidence" value="ECO:0007669"/>
    <property type="project" value="UniProtKB-UniRule"/>
</dbReference>
<keyword evidence="6 15" id="KW-0255">Endonuclease</keyword>
<dbReference type="InterPro" id="IPR006084">
    <property type="entry name" value="XPG/Rad2"/>
</dbReference>
<evidence type="ECO:0000256" key="9">
    <source>
        <dbReference type="ARBA" id="ARBA00022839"/>
    </source>
</evidence>
<dbReference type="GO" id="GO:0005739">
    <property type="term" value="C:mitochondrion"/>
    <property type="evidence" value="ECO:0007669"/>
    <property type="project" value="UniProtKB-SubCell"/>
</dbReference>
<evidence type="ECO:0000256" key="7">
    <source>
        <dbReference type="ARBA" id="ARBA00022763"/>
    </source>
</evidence>
<feature type="compositionally biased region" description="Basic residues" evidence="16">
    <location>
        <begin position="385"/>
        <end position="396"/>
    </location>
</feature>
<evidence type="ECO:0000256" key="3">
    <source>
        <dbReference type="ARBA" id="ARBA00022705"/>
    </source>
</evidence>
<dbReference type="FunFam" id="3.40.50.1010:FF:000003">
    <property type="entry name" value="Flap endonuclease 1"/>
    <property type="match status" value="1"/>
</dbReference>
<proteinExistence type="inferred from homology"/>
<dbReference type="GO" id="GO:0003677">
    <property type="term" value="F:DNA binding"/>
    <property type="evidence" value="ECO:0007669"/>
    <property type="project" value="UniProtKB-UniRule"/>
</dbReference>
<dbReference type="InterPro" id="IPR006085">
    <property type="entry name" value="XPG_DNA_repair_N"/>
</dbReference>
<dbReference type="Gene3D" id="1.10.150.20">
    <property type="entry name" value="5' to 3' exonuclease, C-terminal subdomain"/>
    <property type="match status" value="1"/>
</dbReference>
<dbReference type="GO" id="GO:0008409">
    <property type="term" value="F:5'-3' exonuclease activity"/>
    <property type="evidence" value="ECO:0007669"/>
    <property type="project" value="UniProtKB-UniRule"/>
</dbReference>
<dbReference type="SUPFAM" id="SSF88723">
    <property type="entry name" value="PIN domain-like"/>
    <property type="match status" value="1"/>
</dbReference>
<keyword evidence="20" id="KW-1185">Reference proteome</keyword>
<dbReference type="EC" id="3.1.-.-" evidence="15"/>
<reference evidence="19" key="2">
    <citation type="submission" date="2023-05" db="EMBL/GenBank/DDBJ databases">
        <authorList>
            <consortium name="Lawrence Berkeley National Laboratory"/>
            <person name="Steindorff A."/>
            <person name="Hensen N."/>
            <person name="Bonometti L."/>
            <person name="Westerberg I."/>
            <person name="Brannstrom I.O."/>
            <person name="Guillou S."/>
            <person name="Cros-Aarteil S."/>
            <person name="Calhoun S."/>
            <person name="Haridas S."/>
            <person name="Kuo A."/>
            <person name="Mondo S."/>
            <person name="Pangilinan J."/>
            <person name="Riley R."/>
            <person name="Labutti K."/>
            <person name="Andreopoulos B."/>
            <person name="Lipzen A."/>
            <person name="Chen C."/>
            <person name="Yanf M."/>
            <person name="Daum C."/>
            <person name="Ng V."/>
            <person name="Clum A."/>
            <person name="Ohm R."/>
            <person name="Martin F."/>
            <person name="Silar P."/>
            <person name="Natvig D."/>
            <person name="Lalanne C."/>
            <person name="Gautier V."/>
            <person name="Ament-Velasquez S.L."/>
            <person name="Kruys A."/>
            <person name="Hutchinson M.I."/>
            <person name="Powell A.J."/>
            <person name="Barry K."/>
            <person name="Miller A.N."/>
            <person name="Grigoriev I.V."/>
            <person name="Debuchy R."/>
            <person name="Gladieux P."/>
            <person name="Thoren M.H."/>
            <person name="Johannesson H."/>
        </authorList>
    </citation>
    <scope>NUCLEOTIDE SEQUENCE</scope>
    <source>
        <strain evidence="19">CBS 538.74</strain>
    </source>
</reference>
<evidence type="ECO:0000256" key="14">
    <source>
        <dbReference type="ARBA" id="ARBA00034726"/>
    </source>
</evidence>
<dbReference type="PROSITE" id="PS00841">
    <property type="entry name" value="XPG_1"/>
    <property type="match status" value="1"/>
</dbReference>
<evidence type="ECO:0000256" key="1">
    <source>
        <dbReference type="ARBA" id="ARBA00004173"/>
    </source>
</evidence>
<comment type="cofactor">
    <cofactor evidence="15">
        <name>Mg(2+)</name>
        <dbReference type="ChEBI" id="CHEBI:18420"/>
    </cofactor>
    <text evidence="15">Binds 2 magnesium ions per subunit. They probably participate in the reaction catalyzed by the enzyme. May bind an additional third magnesium ion after substrate binding.</text>
</comment>
<keyword evidence="10 15" id="KW-0460">Magnesium</keyword>
<dbReference type="HAMAP" id="MF_00614">
    <property type="entry name" value="Fen"/>
    <property type="match status" value="1"/>
</dbReference>
<dbReference type="FunFam" id="1.10.150.20:FF:000009">
    <property type="entry name" value="Flap endonuclease 1"/>
    <property type="match status" value="1"/>
</dbReference>
<keyword evidence="11 15" id="KW-0496">Mitochondrion</keyword>
<name>A0AAN6ZXX8_9PEZI</name>
<keyword evidence="3 15" id="KW-0235">DNA replication</keyword>
<comment type="similarity">
    <text evidence="14 15">Belongs to the XPG/RAD2 endonuclease family. FEN1 subfamily.</text>
</comment>